<protein>
    <submittedName>
        <fullName evidence="2">Uncharacterized protein</fullName>
    </submittedName>
</protein>
<evidence type="ECO:0000313" key="2">
    <source>
        <dbReference type="EMBL" id="GES93374.1"/>
    </source>
</evidence>
<evidence type="ECO:0000256" key="1">
    <source>
        <dbReference type="SAM" id="MobiDB-lite"/>
    </source>
</evidence>
<accession>A0A8H3LY54</accession>
<dbReference type="Proteomes" id="UP000615446">
    <property type="component" value="Unassembled WGS sequence"/>
</dbReference>
<feature type="region of interest" description="Disordered" evidence="1">
    <location>
        <begin position="1"/>
        <end position="20"/>
    </location>
</feature>
<name>A0A8H3LY54_9GLOM</name>
<gene>
    <name evidence="2" type="ORF">RCL2_002012900</name>
</gene>
<feature type="compositionally biased region" description="Polar residues" evidence="1">
    <location>
        <begin position="1"/>
        <end position="15"/>
    </location>
</feature>
<organism evidence="2 3">
    <name type="scientific">Rhizophagus clarus</name>
    <dbReference type="NCBI Taxonomy" id="94130"/>
    <lineage>
        <taxon>Eukaryota</taxon>
        <taxon>Fungi</taxon>
        <taxon>Fungi incertae sedis</taxon>
        <taxon>Mucoromycota</taxon>
        <taxon>Glomeromycotina</taxon>
        <taxon>Glomeromycetes</taxon>
        <taxon>Glomerales</taxon>
        <taxon>Glomeraceae</taxon>
        <taxon>Rhizophagus</taxon>
    </lineage>
</organism>
<evidence type="ECO:0000313" key="3">
    <source>
        <dbReference type="Proteomes" id="UP000615446"/>
    </source>
</evidence>
<dbReference type="EMBL" id="BLAL01000228">
    <property type="protein sequence ID" value="GES93374.1"/>
    <property type="molecule type" value="Genomic_DNA"/>
</dbReference>
<sequence>MDTSNPQILSENPQGNIDIHENEDAIMEFKVEQIKRHGYCCIRRRPIEADRVYFELRKDNELLVGNLEDLS</sequence>
<proteinExistence type="predicted"/>
<comment type="caution">
    <text evidence="2">The sequence shown here is derived from an EMBL/GenBank/DDBJ whole genome shotgun (WGS) entry which is preliminary data.</text>
</comment>
<dbReference type="AlphaFoldDB" id="A0A8H3LY54"/>
<reference evidence="2" key="1">
    <citation type="submission" date="2019-10" db="EMBL/GenBank/DDBJ databases">
        <title>Conservation and host-specific expression of non-tandemly repeated heterogenous ribosome RNA gene in arbuscular mycorrhizal fungi.</title>
        <authorList>
            <person name="Maeda T."/>
            <person name="Kobayashi Y."/>
            <person name="Nakagawa T."/>
            <person name="Ezawa T."/>
            <person name="Yamaguchi K."/>
            <person name="Bino T."/>
            <person name="Nishimoto Y."/>
            <person name="Shigenobu S."/>
            <person name="Kawaguchi M."/>
        </authorList>
    </citation>
    <scope>NUCLEOTIDE SEQUENCE</scope>
    <source>
        <strain evidence="2">HR1</strain>
    </source>
</reference>